<dbReference type="PANTHER" id="PTHR48100:SF54">
    <property type="entry name" value="PHOSPHATASE SPAC5H10.03-RELATED"/>
    <property type="match status" value="1"/>
</dbReference>
<dbReference type="AlphaFoldDB" id="A0A1S9R8B2"/>
<dbReference type="InterPro" id="IPR029033">
    <property type="entry name" value="His_PPase_superfam"/>
</dbReference>
<dbReference type="EMBL" id="LJBN01000238">
    <property type="protein sequence ID" value="OOQ81753.1"/>
    <property type="molecule type" value="Genomic_DNA"/>
</dbReference>
<dbReference type="Proteomes" id="UP000190744">
    <property type="component" value="Unassembled WGS sequence"/>
</dbReference>
<dbReference type="GO" id="GO:0016791">
    <property type="term" value="F:phosphatase activity"/>
    <property type="evidence" value="ECO:0007669"/>
    <property type="project" value="TreeGrafter"/>
</dbReference>
<evidence type="ECO:0008006" key="3">
    <source>
        <dbReference type="Google" id="ProtNLM"/>
    </source>
</evidence>
<organism evidence="1 2">
    <name type="scientific">Penicillium brasilianum</name>
    <dbReference type="NCBI Taxonomy" id="104259"/>
    <lineage>
        <taxon>Eukaryota</taxon>
        <taxon>Fungi</taxon>
        <taxon>Dikarya</taxon>
        <taxon>Ascomycota</taxon>
        <taxon>Pezizomycotina</taxon>
        <taxon>Eurotiomycetes</taxon>
        <taxon>Eurotiomycetidae</taxon>
        <taxon>Eurotiales</taxon>
        <taxon>Aspergillaceae</taxon>
        <taxon>Penicillium</taxon>
    </lineage>
</organism>
<dbReference type="Gene3D" id="3.40.50.1240">
    <property type="entry name" value="Phosphoglycerate mutase-like"/>
    <property type="match status" value="1"/>
</dbReference>
<dbReference type="InterPro" id="IPR050275">
    <property type="entry name" value="PGM_Phosphatase"/>
</dbReference>
<comment type="caution">
    <text evidence="1">The sequence shown here is derived from an EMBL/GenBank/DDBJ whole genome shotgun (WGS) entry which is preliminary data.</text>
</comment>
<reference evidence="2" key="1">
    <citation type="submission" date="2015-09" db="EMBL/GenBank/DDBJ databases">
        <authorList>
            <person name="Fill T.P."/>
            <person name="Baretta J.F."/>
            <person name="de Almeida L.G."/>
            <person name="Rocha M."/>
            <person name="de Souza D.H."/>
            <person name="Malavazi I."/>
            <person name="Cerdeira L.T."/>
            <person name="Hong H."/>
            <person name="Samborskyy M."/>
            <person name="de Vasconcelos A.T."/>
            <person name="Leadlay P."/>
            <person name="Rodrigues-Filho E."/>
        </authorList>
    </citation>
    <scope>NUCLEOTIDE SEQUENCE [LARGE SCALE GENOMIC DNA]</scope>
    <source>
        <strain evidence="2">LaBioMMi 136</strain>
    </source>
</reference>
<dbReference type="CDD" id="cd07067">
    <property type="entry name" value="HP_PGM_like"/>
    <property type="match status" value="1"/>
</dbReference>
<sequence>MTPMRPSRIRGNDPPDNLAAIRGERVPDSFWYRQTRRCLVRGIRAHDGFAQNLYGQRPEFTRALNARAIMSNRVPDMNSPEEFSYCFWHPDIPAEQTLRDLLERYPGNDLLRYQIGLTGDTTPDLDTALYKSERSRPDIFPIFDTYKFFQLLNRYGVLFHVKPQPTMASKIYLVRHAESEHNVSKDFSQPDPALTPLGLQQAAELGETFPYSSQVATIITSPLRRAIQTTLSAFPHILDRQYFEPGSKKGVENGAKLVVDADLQERSALPCDTGSDRAVLEDSFPRLNFQQLEQDWQVKEGINSEVDEAVKERARRVRGRLADLSSQLEGERKDIIVVTHGTFMKFLTEDWQIDLPKAGWKEFAMKKDSERGFILASRE</sequence>
<dbReference type="GO" id="GO:0005737">
    <property type="term" value="C:cytoplasm"/>
    <property type="evidence" value="ECO:0007669"/>
    <property type="project" value="TreeGrafter"/>
</dbReference>
<name>A0A1S9R8B2_PENBI</name>
<dbReference type="Pfam" id="PF00300">
    <property type="entry name" value="His_Phos_1"/>
    <property type="match status" value="2"/>
</dbReference>
<evidence type="ECO:0000313" key="2">
    <source>
        <dbReference type="Proteomes" id="UP000190744"/>
    </source>
</evidence>
<accession>A0A1S9R8B2</accession>
<dbReference type="SUPFAM" id="SSF53254">
    <property type="entry name" value="Phosphoglycerate mutase-like"/>
    <property type="match status" value="1"/>
</dbReference>
<dbReference type="SMART" id="SM00855">
    <property type="entry name" value="PGAM"/>
    <property type="match status" value="1"/>
</dbReference>
<dbReference type="PANTHER" id="PTHR48100">
    <property type="entry name" value="BROAD-SPECIFICITY PHOSPHATASE YOR283W-RELATED"/>
    <property type="match status" value="1"/>
</dbReference>
<proteinExistence type="predicted"/>
<dbReference type="InterPro" id="IPR013078">
    <property type="entry name" value="His_Pase_superF_clade-1"/>
</dbReference>
<protein>
    <recommendedName>
        <fullName evidence="3">Phosphoglycerate mutase family protein</fullName>
    </recommendedName>
</protein>
<gene>
    <name evidence="1" type="ORF">PEBR_43039</name>
</gene>
<evidence type="ECO:0000313" key="1">
    <source>
        <dbReference type="EMBL" id="OOQ81753.1"/>
    </source>
</evidence>